<dbReference type="RefSeq" id="WP_101812249.1">
    <property type="nucleotide sequence ID" value="NZ_PKGI01000045.1"/>
</dbReference>
<evidence type="ECO:0000313" key="1">
    <source>
        <dbReference type="EMBL" id="PLA75895.1"/>
    </source>
</evidence>
<reference evidence="2" key="1">
    <citation type="submission" date="2017-12" db="EMBL/GenBank/DDBJ databases">
        <authorList>
            <person name="Christensen H."/>
        </authorList>
    </citation>
    <scope>NUCLEOTIDE SEQUENCE [LARGE SCALE GENOMIC DNA]</scope>
    <source>
        <strain evidence="2">268A</strain>
    </source>
</reference>
<name>A0A2I2A937_9LACO</name>
<accession>A0A2I2A937</accession>
<evidence type="ECO:0000313" key="2">
    <source>
        <dbReference type="Proteomes" id="UP000234579"/>
    </source>
</evidence>
<dbReference type="AlphaFoldDB" id="A0A2I2A937"/>
<organism evidence="1 2">
    <name type="scientific">Ligilactobacillus agilis</name>
    <dbReference type="NCBI Taxonomy" id="1601"/>
    <lineage>
        <taxon>Bacteria</taxon>
        <taxon>Bacillati</taxon>
        <taxon>Bacillota</taxon>
        <taxon>Bacilli</taxon>
        <taxon>Lactobacillales</taxon>
        <taxon>Lactobacillaceae</taxon>
        <taxon>Ligilactobacillus</taxon>
    </lineage>
</organism>
<protein>
    <recommendedName>
        <fullName evidence="3">Relaxase</fullName>
    </recommendedName>
</protein>
<dbReference type="EMBL" id="PKGI01000045">
    <property type="protein sequence ID" value="PLA75895.1"/>
    <property type="molecule type" value="Genomic_DNA"/>
</dbReference>
<proteinExistence type="predicted"/>
<evidence type="ECO:0008006" key="3">
    <source>
        <dbReference type="Google" id="ProtNLM"/>
    </source>
</evidence>
<gene>
    <name evidence="1" type="ORF">CYR79_09015</name>
</gene>
<dbReference type="Proteomes" id="UP000234579">
    <property type="component" value="Unassembled WGS sequence"/>
</dbReference>
<sequence>MDKSKVIIRNKYSTATNVRRYIIKYSSRDEATQAIYPTYGLDGLANLDQNQYSYKDGLAFSSNSISLNRKDLLVKSREMQDWIDANKDNKAMLMVMSFDTNMLVENKILRKHPLDRGDIFENLDELRLRYAIKESLNDYKGLLPKESDWIACVQCDTRNVHAHIVLTGNPTGIINKEGRQVIRDRLESTFEATKEYRPRYNRRRSFLLEKENLQEYERTVATKDAISLQRYLSGLINLDTYIQDIQWNHNLPFNSSNILKEQILMNLKHHQKVDKKNRVNKLLDIPRKLSEKTREHLNRAYDLWRADNAYDKQMQNGLEGTGKLPSEASKPVQDFYQTELLYEVKCAEKYRQFYPYEPNQDSVADVLKQRNKVLATAELNDDLIANEVEFPAISKFRKKHRLKPNEAEKLKKDSEFKDSMLDNQRLKNDLSDATKLELLKYQRMIKKRAKRNFLNRIFSSTDVEDSFKVLDESGFLKYPTNGSKAAIDMDIDAAEIGRQPKDLNRWQKLNLKRVELFDKAKKYLDDTFQHDPLIERCQEKINQVRGILEQKFNFRFEKHKNKPEASINNSTISLENAKMISEEHRILLEKNSGLEFGD</sequence>
<comment type="caution">
    <text evidence="1">The sequence shown here is derived from an EMBL/GenBank/DDBJ whole genome shotgun (WGS) entry which is preliminary data.</text>
</comment>